<feature type="domain" description="K Homology" evidence="4">
    <location>
        <begin position="181"/>
        <end position="270"/>
    </location>
</feature>
<feature type="region of interest" description="Disordered" evidence="3">
    <location>
        <begin position="1084"/>
        <end position="1106"/>
    </location>
</feature>
<feature type="domain" description="K Homology" evidence="4">
    <location>
        <begin position="425"/>
        <end position="491"/>
    </location>
</feature>
<keyword evidence="2" id="KW-0694">RNA-binding</keyword>
<dbReference type="CDD" id="cd22453">
    <property type="entry name" value="KH-I_MUG60_like"/>
    <property type="match status" value="1"/>
</dbReference>
<name>A0A433Q6T9_9FUNG</name>
<accession>A0A433Q6T9</accession>
<evidence type="ECO:0000256" key="3">
    <source>
        <dbReference type="SAM" id="MobiDB-lite"/>
    </source>
</evidence>
<dbReference type="AlphaFoldDB" id="A0A433Q6T9"/>
<proteinExistence type="predicted"/>
<comment type="caution">
    <text evidence="5">The sequence shown here is derived from an EMBL/GenBank/DDBJ whole genome shotgun (WGS) entry which is preliminary data.</text>
</comment>
<dbReference type="Pfam" id="PF00013">
    <property type="entry name" value="KH_1"/>
    <property type="match status" value="3"/>
</dbReference>
<reference evidence="5 6" key="1">
    <citation type="journal article" date="2018" name="New Phytol.">
        <title>Phylogenomics of Endogonaceae and evolution of mycorrhizas within Mucoromycota.</title>
        <authorList>
            <person name="Chang Y."/>
            <person name="Desiro A."/>
            <person name="Na H."/>
            <person name="Sandor L."/>
            <person name="Lipzen A."/>
            <person name="Clum A."/>
            <person name="Barry K."/>
            <person name="Grigoriev I.V."/>
            <person name="Martin F.M."/>
            <person name="Stajich J.E."/>
            <person name="Smith M.E."/>
            <person name="Bonito G."/>
            <person name="Spatafora J.W."/>
        </authorList>
    </citation>
    <scope>NUCLEOTIDE SEQUENCE [LARGE SCALE GENOMIC DNA]</scope>
    <source>
        <strain evidence="5 6">AD002</strain>
    </source>
</reference>
<dbReference type="Gene3D" id="3.30.1370.10">
    <property type="entry name" value="K Homology domain, type 1"/>
    <property type="match status" value="3"/>
</dbReference>
<dbReference type="GO" id="GO:0005737">
    <property type="term" value="C:cytoplasm"/>
    <property type="evidence" value="ECO:0007669"/>
    <property type="project" value="TreeGrafter"/>
</dbReference>
<evidence type="ECO:0000313" key="6">
    <source>
        <dbReference type="Proteomes" id="UP000274822"/>
    </source>
</evidence>
<dbReference type="InterPro" id="IPR004088">
    <property type="entry name" value="KH_dom_type_1"/>
</dbReference>
<dbReference type="GO" id="GO:0003729">
    <property type="term" value="F:mRNA binding"/>
    <property type="evidence" value="ECO:0007669"/>
    <property type="project" value="TreeGrafter"/>
</dbReference>
<sequence length="1106" mass="123837">MDQIAYSFCFTAPASLHHHVGDHATTELDESVTVAMQNACDHAMRSHQCQAVLCTSDKFTVKRRTLDTQGDYNITLTGATPHVLTARGDLLRGNLVKVKLSVKASRSELLDLDNELKENLKPAIDKIVNDTNATVNVALHNTGRATTGHSESTAEIVINGPVEAAEAARIRVLVMLDDMTGLRTDTLFIPHKLHNLISGRKRCYLQAIMEETAINIYFPSPFFDFSKVDRVDKTQNAGKLDIHERDPPIYLTGDSIGIGRAKEMLTKLSHQKVKSMYHKDSVLQPRKLDWMLMHRRDELRTIMYDNGSFLQFPPLGSGHNMVTVFAENRVNAERTLRSLNLLACHFYEAYFYIQPRDGSMFGNPMLKFYGAMSQLSALVAQLSQTSGAEVTFKVDGCIEVFGTERAVRNAYQRLHEMNFMKTYHRETIFNVELANEQREFISGKKNGKINKIMKTSGVKIRFVPYSEYNFVIEVSSTSFTKALDGLTLLQEELPAEVSFFVPESYHKRIIGVGGKNIQRIMKKYGVYVKFSNAEEFAALGGYYNNDDNVVARTPAKNALNLDNLKHAVMELVGAKDKDITTQIVTIPRRLHRSILIQHSAYIHDIEEKTNTRVRWPDRELGSEIVTIVGPESQIHVATQLLLELVPEDYYFRIPYSTSLLPILSSTDFRDQVTVRVKRELNITLIALPPRKTDTFPDGESNKISDMQEYSMVRSSSSAEASESSLSSSPDSNASLPPYRQEDDKEKDYIFTFKFSRNNTDCLHSAIDILTEFLKEKQVTLYPEAANEIVRPRSDSFADAFPHFNSKLLSSVGQPESPTTTGFSSYSLFENGGTNAFDGSWKNIREPNAAQDGNLRSIFDNGHSVFEGINSSESDLSLGSPTNAHGFSATIHSTIPNNAATCTPLDIWTTNHKATHTNGGASGNLHGNDNINIVHGLPQVFSDQAPSSFRAGGQLDDNIGFSGHNLPFQSFPYQGGRHTFPHDFNMNGRESSRSMPEIILEKELRAFHALSPATPPRSKSIFVPRSPEMKSSISLRHSTSLTMPSTNDHFSRIHGRGVGDDLKEADRTFDMQALFECMPFVQPRQQFYGQTPPPHQRQNGRSPGFDI</sequence>
<feature type="compositionally biased region" description="Basic and acidic residues" evidence="3">
    <location>
        <begin position="691"/>
        <end position="702"/>
    </location>
</feature>
<dbReference type="SUPFAM" id="SSF54791">
    <property type="entry name" value="Eukaryotic type KH-domain (KH-domain type I)"/>
    <property type="match status" value="4"/>
</dbReference>
<dbReference type="Proteomes" id="UP000274822">
    <property type="component" value="Unassembled WGS sequence"/>
</dbReference>
<evidence type="ECO:0000256" key="1">
    <source>
        <dbReference type="ARBA" id="ARBA00022737"/>
    </source>
</evidence>
<keyword evidence="1" id="KW-0677">Repeat</keyword>
<dbReference type="Pfam" id="PF24563">
    <property type="entry name" value="KH_Mug60-KHD4"/>
    <property type="match status" value="1"/>
</dbReference>
<evidence type="ECO:0000313" key="5">
    <source>
        <dbReference type="EMBL" id="RUS25495.1"/>
    </source>
</evidence>
<dbReference type="EMBL" id="RBNJ01012810">
    <property type="protein sequence ID" value="RUS25495.1"/>
    <property type="molecule type" value="Genomic_DNA"/>
</dbReference>
<dbReference type="InterPro" id="IPR004087">
    <property type="entry name" value="KH_dom"/>
</dbReference>
<dbReference type="PANTHER" id="PTHR10627">
    <property type="entry name" value="SCP160"/>
    <property type="match status" value="1"/>
</dbReference>
<feature type="compositionally biased region" description="Low complexity" evidence="3">
    <location>
        <begin position="714"/>
        <end position="737"/>
    </location>
</feature>
<dbReference type="InterPro" id="IPR056553">
    <property type="entry name" value="KH_Mug60-KHD4"/>
</dbReference>
<dbReference type="InterPro" id="IPR036612">
    <property type="entry name" value="KH_dom_type_1_sf"/>
</dbReference>
<dbReference type="SMART" id="SM00322">
    <property type="entry name" value="KH"/>
    <property type="match status" value="4"/>
</dbReference>
<dbReference type="PROSITE" id="PS50084">
    <property type="entry name" value="KH_TYPE_1"/>
    <property type="match status" value="2"/>
</dbReference>
<evidence type="ECO:0000259" key="4">
    <source>
        <dbReference type="SMART" id="SM00322"/>
    </source>
</evidence>
<keyword evidence="6" id="KW-1185">Reference proteome</keyword>
<feature type="region of interest" description="Disordered" evidence="3">
    <location>
        <begin position="691"/>
        <end position="740"/>
    </location>
</feature>
<organism evidence="5 6">
    <name type="scientific">Jimgerdemannia flammicorona</name>
    <dbReference type="NCBI Taxonomy" id="994334"/>
    <lineage>
        <taxon>Eukaryota</taxon>
        <taxon>Fungi</taxon>
        <taxon>Fungi incertae sedis</taxon>
        <taxon>Mucoromycota</taxon>
        <taxon>Mucoromycotina</taxon>
        <taxon>Endogonomycetes</taxon>
        <taxon>Endogonales</taxon>
        <taxon>Endogonaceae</taxon>
        <taxon>Jimgerdemannia</taxon>
    </lineage>
</organism>
<feature type="domain" description="K Homology" evidence="4">
    <location>
        <begin position="493"/>
        <end position="573"/>
    </location>
</feature>
<protein>
    <recommendedName>
        <fullName evidence="4">K Homology domain-containing protein</fullName>
    </recommendedName>
</protein>
<dbReference type="PANTHER" id="PTHR10627:SF76">
    <property type="entry name" value="KH DOMAIN-CONTAINING PROTEIN YLL032C"/>
    <property type="match status" value="1"/>
</dbReference>
<evidence type="ECO:0000256" key="2">
    <source>
        <dbReference type="PROSITE-ProRule" id="PRU00117"/>
    </source>
</evidence>
<feature type="domain" description="K Homology" evidence="4">
    <location>
        <begin position="578"/>
        <end position="646"/>
    </location>
</feature>
<gene>
    <name evidence="5" type="ORF">BC938DRAFT_472070</name>
</gene>